<sequence length="50" mass="5584">ITKNPKDCSYFIIEINAAPGLDHYVTTGKAQKEIVESMYLKVLKALGKKD</sequence>
<gene>
    <name evidence="1" type="ORF">UR91_C0025G0014</name>
</gene>
<dbReference type="EMBL" id="LBQZ01000025">
    <property type="protein sequence ID" value="KKP88173.1"/>
    <property type="molecule type" value="Genomic_DNA"/>
</dbReference>
<organism evidence="1 2">
    <name type="scientific">Candidatus Nomurabacteria bacterium GW2011_GWC2_35_8</name>
    <dbReference type="NCBI Taxonomy" id="1618752"/>
    <lineage>
        <taxon>Bacteria</taxon>
        <taxon>Candidatus Nomuraibacteriota</taxon>
    </lineage>
</organism>
<accession>A0A0G0D4E2</accession>
<evidence type="ECO:0000313" key="1">
    <source>
        <dbReference type="EMBL" id="KKP88173.1"/>
    </source>
</evidence>
<reference evidence="1 2" key="1">
    <citation type="journal article" date="2015" name="Nature">
        <title>rRNA introns, odd ribosomes, and small enigmatic genomes across a large radiation of phyla.</title>
        <authorList>
            <person name="Brown C.T."/>
            <person name="Hug L.A."/>
            <person name="Thomas B.C."/>
            <person name="Sharon I."/>
            <person name="Castelle C.J."/>
            <person name="Singh A."/>
            <person name="Wilkins M.J."/>
            <person name="Williams K.H."/>
            <person name="Banfield J.F."/>
        </authorList>
    </citation>
    <scope>NUCLEOTIDE SEQUENCE [LARGE SCALE GENOMIC DNA]</scope>
</reference>
<dbReference type="Proteomes" id="UP000034798">
    <property type="component" value="Unassembled WGS sequence"/>
</dbReference>
<dbReference type="AlphaFoldDB" id="A0A0G0D4E2"/>
<feature type="non-terminal residue" evidence="1">
    <location>
        <position position="1"/>
    </location>
</feature>
<proteinExistence type="predicted"/>
<protein>
    <submittedName>
        <fullName evidence="1">Uncharacterized protein</fullName>
    </submittedName>
</protein>
<evidence type="ECO:0000313" key="2">
    <source>
        <dbReference type="Proteomes" id="UP000034798"/>
    </source>
</evidence>
<name>A0A0G0D4E2_9BACT</name>
<comment type="caution">
    <text evidence="1">The sequence shown here is derived from an EMBL/GenBank/DDBJ whole genome shotgun (WGS) entry which is preliminary data.</text>
</comment>